<evidence type="ECO:0000313" key="6">
    <source>
        <dbReference type="EMBL" id="KFJ01757.1"/>
    </source>
</evidence>
<dbReference type="Pfam" id="PF13305">
    <property type="entry name" value="TetR_C_33"/>
    <property type="match status" value="1"/>
</dbReference>
<dbReference type="InterPro" id="IPR036271">
    <property type="entry name" value="Tet_transcr_reg_TetR-rel_C_sf"/>
</dbReference>
<dbReference type="InterPro" id="IPR001647">
    <property type="entry name" value="HTH_TetR"/>
</dbReference>
<dbReference type="GO" id="GO:0000976">
    <property type="term" value="F:transcription cis-regulatory region binding"/>
    <property type="evidence" value="ECO:0007669"/>
    <property type="project" value="TreeGrafter"/>
</dbReference>
<dbReference type="PROSITE" id="PS50977">
    <property type="entry name" value="HTH_TETR_2"/>
    <property type="match status" value="1"/>
</dbReference>
<evidence type="ECO:0000259" key="5">
    <source>
        <dbReference type="PROSITE" id="PS50977"/>
    </source>
</evidence>
<comment type="caution">
    <text evidence="6">The sequence shown here is derived from an EMBL/GenBank/DDBJ whole genome shotgun (WGS) entry which is preliminary data.</text>
</comment>
<dbReference type="InterPro" id="IPR025996">
    <property type="entry name" value="MT1864/Rv1816-like_C"/>
</dbReference>
<dbReference type="eggNOG" id="COG1309">
    <property type="taxonomic scope" value="Bacteria"/>
</dbReference>
<keyword evidence="7" id="KW-1185">Reference proteome</keyword>
<dbReference type="PANTHER" id="PTHR30055:SF220">
    <property type="entry name" value="TETR-FAMILY REGULATORY PROTEIN"/>
    <property type="match status" value="1"/>
</dbReference>
<keyword evidence="2 4" id="KW-0238">DNA-binding</keyword>
<organism evidence="6 7">
    <name type="scientific">Bifidobacterium subtile</name>
    <dbReference type="NCBI Taxonomy" id="77635"/>
    <lineage>
        <taxon>Bacteria</taxon>
        <taxon>Bacillati</taxon>
        <taxon>Actinomycetota</taxon>
        <taxon>Actinomycetes</taxon>
        <taxon>Bifidobacteriales</taxon>
        <taxon>Bifidobacteriaceae</taxon>
        <taxon>Bifidobacterium</taxon>
    </lineage>
</organism>
<gene>
    <name evidence="6" type="ORF">BISU_1771</name>
</gene>
<feature type="domain" description="HTH tetR-type" evidence="5">
    <location>
        <begin position="1"/>
        <end position="57"/>
    </location>
</feature>
<feature type="DNA-binding region" description="H-T-H motif" evidence="4">
    <location>
        <begin position="20"/>
        <end position="39"/>
    </location>
</feature>
<dbReference type="InterPro" id="IPR050109">
    <property type="entry name" value="HTH-type_TetR-like_transc_reg"/>
</dbReference>
<dbReference type="GO" id="GO:0003700">
    <property type="term" value="F:DNA-binding transcription factor activity"/>
    <property type="evidence" value="ECO:0007669"/>
    <property type="project" value="TreeGrafter"/>
</dbReference>
<evidence type="ECO:0000256" key="4">
    <source>
        <dbReference type="PROSITE-ProRule" id="PRU00335"/>
    </source>
</evidence>
<reference evidence="6 7" key="1">
    <citation type="submission" date="2014-03" db="EMBL/GenBank/DDBJ databases">
        <title>Genomics of Bifidobacteria.</title>
        <authorList>
            <person name="Ventura M."/>
            <person name="Milani C."/>
            <person name="Lugli G.A."/>
        </authorList>
    </citation>
    <scope>NUCLEOTIDE SEQUENCE [LARGE SCALE GENOMIC DNA]</scope>
    <source>
        <strain evidence="6 7">LMG 11597</strain>
    </source>
</reference>
<dbReference type="RefSeq" id="WP_024464504.1">
    <property type="nucleotide sequence ID" value="NZ_CP062939.1"/>
</dbReference>
<name>A0A087E1V6_9BIFI</name>
<dbReference type="EMBL" id="JGZR01000009">
    <property type="protein sequence ID" value="KFJ01757.1"/>
    <property type="molecule type" value="Genomic_DNA"/>
</dbReference>
<evidence type="ECO:0000256" key="1">
    <source>
        <dbReference type="ARBA" id="ARBA00023015"/>
    </source>
</evidence>
<dbReference type="SUPFAM" id="SSF46689">
    <property type="entry name" value="Homeodomain-like"/>
    <property type="match status" value="1"/>
</dbReference>
<sequence length="190" mass="21124">MRETLIRSALQMLESGEPFSLRALARDAGVSTAAPYRHFADREELESALAVHGLQELMRELTADREPPTTAEDIGEVAVRYVRFAMRRPALFHLMFGQPCDDQNDERVRAAAALRGYLREVMARVFPQSEPDALATAGWSLAHGLAFLHLDGKLPNADPEKIDERVRAAFAAVFPPVTRAKTNSRRANQA</sequence>
<evidence type="ECO:0000313" key="7">
    <source>
        <dbReference type="Proteomes" id="UP000029055"/>
    </source>
</evidence>
<proteinExistence type="predicted"/>
<accession>A0A087E1V6</accession>
<dbReference type="PANTHER" id="PTHR30055">
    <property type="entry name" value="HTH-TYPE TRANSCRIPTIONAL REGULATOR RUTR"/>
    <property type="match status" value="1"/>
</dbReference>
<dbReference type="SUPFAM" id="SSF48498">
    <property type="entry name" value="Tetracyclin repressor-like, C-terminal domain"/>
    <property type="match status" value="1"/>
</dbReference>
<keyword evidence="1" id="KW-0805">Transcription regulation</keyword>
<evidence type="ECO:0000256" key="3">
    <source>
        <dbReference type="ARBA" id="ARBA00023163"/>
    </source>
</evidence>
<dbReference type="InterPro" id="IPR009057">
    <property type="entry name" value="Homeodomain-like_sf"/>
</dbReference>
<dbReference type="STRING" id="77635.BISU_1771"/>
<dbReference type="Gene3D" id="1.10.357.10">
    <property type="entry name" value="Tetracycline Repressor, domain 2"/>
    <property type="match status" value="1"/>
</dbReference>
<dbReference type="Proteomes" id="UP000029055">
    <property type="component" value="Unassembled WGS sequence"/>
</dbReference>
<evidence type="ECO:0000256" key="2">
    <source>
        <dbReference type="ARBA" id="ARBA00023125"/>
    </source>
</evidence>
<dbReference type="AlphaFoldDB" id="A0A087E1V6"/>
<protein>
    <submittedName>
        <fullName evidence="6">TetR family transcriptional regulator</fullName>
    </submittedName>
</protein>
<keyword evidence="3" id="KW-0804">Transcription</keyword>